<accession>A0A1H9CRW3</accession>
<reference evidence="4 5" key="1">
    <citation type="submission" date="2016-10" db="EMBL/GenBank/DDBJ databases">
        <authorList>
            <person name="de Groot N.N."/>
        </authorList>
    </citation>
    <scope>NUCLEOTIDE SEQUENCE [LARGE SCALE GENOMIC DNA]</scope>
    <source>
        <strain evidence="4 5">Nm9</strain>
    </source>
</reference>
<proteinExistence type="predicted"/>
<keyword evidence="2" id="KW-0732">Signal</keyword>
<feature type="region of interest" description="Disordered" evidence="1">
    <location>
        <begin position="33"/>
        <end position="87"/>
    </location>
</feature>
<dbReference type="Proteomes" id="UP000181998">
    <property type="component" value="Unassembled WGS sequence"/>
</dbReference>
<feature type="compositionally biased region" description="Basic and acidic residues" evidence="1">
    <location>
        <begin position="66"/>
        <end position="87"/>
    </location>
</feature>
<name>A0A1H9CRW3_9PROT</name>
<dbReference type="OrthoDB" id="8549921at2"/>
<evidence type="ECO:0000313" key="3">
    <source>
        <dbReference type="EMBL" id="PTQ85317.1"/>
    </source>
</evidence>
<organism evidence="4 5">
    <name type="scientific">Nitrosomonas ureae</name>
    <dbReference type="NCBI Taxonomy" id="44577"/>
    <lineage>
        <taxon>Bacteria</taxon>
        <taxon>Pseudomonadati</taxon>
        <taxon>Pseudomonadota</taxon>
        <taxon>Betaproteobacteria</taxon>
        <taxon>Nitrosomonadales</taxon>
        <taxon>Nitrosomonadaceae</taxon>
        <taxon>Nitrosomonas</taxon>
    </lineage>
</organism>
<dbReference type="RefSeq" id="WP_074720534.1">
    <property type="nucleotide sequence ID" value="NZ_FOFX01000016.1"/>
</dbReference>
<dbReference type="AlphaFoldDB" id="A0A1H9CRW3"/>
<evidence type="ECO:0000313" key="4">
    <source>
        <dbReference type="EMBL" id="SEQ03333.1"/>
    </source>
</evidence>
<gene>
    <name evidence="3" type="ORF">C8R28_101427</name>
    <name evidence="4" type="ORF">SAMN05421510_101623</name>
</gene>
<dbReference type="EMBL" id="QAOL01000014">
    <property type="protein sequence ID" value="PTQ85317.1"/>
    <property type="molecule type" value="Genomic_DNA"/>
</dbReference>
<dbReference type="Proteomes" id="UP000244110">
    <property type="component" value="Unassembled WGS sequence"/>
</dbReference>
<evidence type="ECO:0000256" key="2">
    <source>
        <dbReference type="SAM" id="SignalP"/>
    </source>
</evidence>
<evidence type="ECO:0000313" key="5">
    <source>
        <dbReference type="Proteomes" id="UP000181998"/>
    </source>
</evidence>
<dbReference type="EMBL" id="FOFX01000016">
    <property type="protein sequence ID" value="SEQ03333.1"/>
    <property type="molecule type" value="Genomic_DNA"/>
</dbReference>
<feature type="chain" id="PRO_5036308051" evidence="2">
    <location>
        <begin position="27"/>
        <end position="87"/>
    </location>
</feature>
<protein>
    <submittedName>
        <fullName evidence="4">Uncharacterized protein</fullName>
    </submittedName>
</protein>
<sequence>MIHGKKLTLALAISAAFLLTSMHVFADYSQTQNKIDDKENSPKQAQPHSSSHKKDDSNKAEQNSSENEKRDINSGGPREESPQKSSY</sequence>
<evidence type="ECO:0000256" key="1">
    <source>
        <dbReference type="SAM" id="MobiDB-lite"/>
    </source>
</evidence>
<feature type="signal peptide" evidence="2">
    <location>
        <begin position="1"/>
        <end position="26"/>
    </location>
</feature>
<reference evidence="3 6" key="2">
    <citation type="submission" date="2018-04" db="EMBL/GenBank/DDBJ databases">
        <title>Active sludge and wastewater microbial communities from Klosterneuburg, Austria.</title>
        <authorList>
            <person name="Wagner M."/>
        </authorList>
    </citation>
    <scope>NUCLEOTIDE SEQUENCE [LARGE SCALE GENOMIC DNA]</scope>
    <source>
        <strain evidence="3 6">Nm4</strain>
    </source>
</reference>
<evidence type="ECO:0000313" key="6">
    <source>
        <dbReference type="Proteomes" id="UP000244110"/>
    </source>
</evidence>